<dbReference type="Proteomes" id="UP000054018">
    <property type="component" value="Unassembled WGS sequence"/>
</dbReference>
<accession>A0A0C9ZFU0</accession>
<name>A0A0C9ZFU0_9AGAM</name>
<evidence type="ECO:0000313" key="2">
    <source>
        <dbReference type="Proteomes" id="UP000054018"/>
    </source>
</evidence>
<dbReference type="HOGENOM" id="CLU_3033293_0_0_1"/>
<evidence type="ECO:0000313" key="1">
    <source>
        <dbReference type="EMBL" id="KIK24824.1"/>
    </source>
</evidence>
<dbReference type="AlphaFoldDB" id="A0A0C9ZFU0"/>
<gene>
    <name evidence="1" type="ORF">PISMIDRAFT_677939</name>
</gene>
<sequence length="55" mass="6250">MLGNGNFLASGYSPAFELMRELHDHKQGEDTSLQYVDLRTAAILIMLFEERCSTE</sequence>
<dbReference type="EMBL" id="KN833713">
    <property type="protein sequence ID" value="KIK24824.1"/>
    <property type="molecule type" value="Genomic_DNA"/>
</dbReference>
<organism evidence="1 2">
    <name type="scientific">Pisolithus microcarpus 441</name>
    <dbReference type="NCBI Taxonomy" id="765257"/>
    <lineage>
        <taxon>Eukaryota</taxon>
        <taxon>Fungi</taxon>
        <taxon>Dikarya</taxon>
        <taxon>Basidiomycota</taxon>
        <taxon>Agaricomycotina</taxon>
        <taxon>Agaricomycetes</taxon>
        <taxon>Agaricomycetidae</taxon>
        <taxon>Boletales</taxon>
        <taxon>Sclerodermatineae</taxon>
        <taxon>Pisolithaceae</taxon>
        <taxon>Pisolithus</taxon>
    </lineage>
</organism>
<proteinExistence type="predicted"/>
<keyword evidence="2" id="KW-1185">Reference proteome</keyword>
<reference evidence="1 2" key="1">
    <citation type="submission" date="2014-04" db="EMBL/GenBank/DDBJ databases">
        <authorList>
            <consortium name="DOE Joint Genome Institute"/>
            <person name="Kuo A."/>
            <person name="Kohler A."/>
            <person name="Costa M.D."/>
            <person name="Nagy L.G."/>
            <person name="Floudas D."/>
            <person name="Copeland A."/>
            <person name="Barry K.W."/>
            <person name="Cichocki N."/>
            <person name="Veneault-Fourrey C."/>
            <person name="LaButti K."/>
            <person name="Lindquist E.A."/>
            <person name="Lipzen A."/>
            <person name="Lundell T."/>
            <person name="Morin E."/>
            <person name="Murat C."/>
            <person name="Sun H."/>
            <person name="Tunlid A."/>
            <person name="Henrissat B."/>
            <person name="Grigoriev I.V."/>
            <person name="Hibbett D.S."/>
            <person name="Martin F."/>
            <person name="Nordberg H.P."/>
            <person name="Cantor M.N."/>
            <person name="Hua S.X."/>
        </authorList>
    </citation>
    <scope>NUCLEOTIDE SEQUENCE [LARGE SCALE GENOMIC DNA]</scope>
    <source>
        <strain evidence="1 2">441</strain>
    </source>
</reference>
<protein>
    <submittedName>
        <fullName evidence="1">Uncharacterized protein</fullName>
    </submittedName>
</protein>
<reference evidence="2" key="2">
    <citation type="submission" date="2015-01" db="EMBL/GenBank/DDBJ databases">
        <title>Evolutionary Origins and Diversification of the Mycorrhizal Mutualists.</title>
        <authorList>
            <consortium name="DOE Joint Genome Institute"/>
            <consortium name="Mycorrhizal Genomics Consortium"/>
            <person name="Kohler A."/>
            <person name="Kuo A."/>
            <person name="Nagy L.G."/>
            <person name="Floudas D."/>
            <person name="Copeland A."/>
            <person name="Barry K.W."/>
            <person name="Cichocki N."/>
            <person name="Veneault-Fourrey C."/>
            <person name="LaButti K."/>
            <person name="Lindquist E.A."/>
            <person name="Lipzen A."/>
            <person name="Lundell T."/>
            <person name="Morin E."/>
            <person name="Murat C."/>
            <person name="Riley R."/>
            <person name="Ohm R."/>
            <person name="Sun H."/>
            <person name="Tunlid A."/>
            <person name="Henrissat B."/>
            <person name="Grigoriev I.V."/>
            <person name="Hibbett D.S."/>
            <person name="Martin F."/>
        </authorList>
    </citation>
    <scope>NUCLEOTIDE SEQUENCE [LARGE SCALE GENOMIC DNA]</scope>
    <source>
        <strain evidence="2">441</strain>
    </source>
</reference>